<dbReference type="EMBL" id="ADLK01000049">
    <property type="protein sequence ID" value="KMW12496.1"/>
    <property type="molecule type" value="Genomic_DNA"/>
</dbReference>
<dbReference type="OrthoDB" id="1916476at2"/>
<sequence length="92" mass="11101">MRELAEQAEELMVKRVQEIRDEFGMSRSKTYDLEMKEYVARMDRILHTLSEEDREWLDNQLIDKFCISETECRELYMNGFRDAMRLIMAVGL</sequence>
<reference evidence="1 2" key="1">
    <citation type="submission" date="2011-04" db="EMBL/GenBank/DDBJ databases">
        <title>The Genome Sequence of Clostridium citroniae WAL-19142.</title>
        <authorList>
            <consortium name="The Broad Institute Genome Sequencing Platform"/>
            <person name="Earl A."/>
            <person name="Ward D."/>
            <person name="Feldgarden M."/>
            <person name="Gevers D."/>
            <person name="Warren Y.A."/>
            <person name="Tyrrell K.L."/>
            <person name="Citron D.M."/>
            <person name="Goldstein E.J."/>
            <person name="Daigneault M."/>
            <person name="Allen-Vercoe E."/>
            <person name="Young S.K."/>
            <person name="Zeng Q."/>
            <person name="Gargeya S."/>
            <person name="Fitzgerald M."/>
            <person name="Haas B."/>
            <person name="Abouelleil A."/>
            <person name="Alvarado L."/>
            <person name="Arachchi H.M."/>
            <person name="Berlin A."/>
            <person name="Brown A."/>
            <person name="Chapman S.B."/>
            <person name="Chen Z."/>
            <person name="Dunbar C."/>
            <person name="Freedman E."/>
            <person name="Gearin G."/>
            <person name="Gellesch M."/>
            <person name="Goldberg J."/>
            <person name="Griggs A."/>
            <person name="Gujja S."/>
            <person name="Heilman E.R."/>
            <person name="Heiman D."/>
            <person name="Howarth C."/>
            <person name="Larson L."/>
            <person name="Lui A."/>
            <person name="MacDonald P.J."/>
            <person name="Mehta T."/>
            <person name="Montmayeur A."/>
            <person name="Murphy C."/>
            <person name="Neiman D."/>
            <person name="Pearson M."/>
            <person name="Priest M."/>
            <person name="Roberts A."/>
            <person name="Saif S."/>
            <person name="Shea T."/>
            <person name="Shenoy N."/>
            <person name="Sisk P."/>
            <person name="Stolte C."/>
            <person name="Sykes S."/>
            <person name="White J."/>
            <person name="Yandava C."/>
            <person name="Wortman J."/>
            <person name="Nusbaum C."/>
            <person name="Birren B."/>
        </authorList>
    </citation>
    <scope>NUCLEOTIDE SEQUENCE [LARGE SCALE GENOMIC DNA]</scope>
    <source>
        <strain evidence="1 2">WAL-19142</strain>
    </source>
</reference>
<dbReference type="PATRIC" id="fig|742734.4.peg.5585"/>
<comment type="caution">
    <text evidence="1">The sequence shown here is derived from an EMBL/GenBank/DDBJ whole genome shotgun (WGS) entry which is preliminary data.</text>
</comment>
<accession>A0A0J9BK14</accession>
<dbReference type="Pfam" id="PF20648">
    <property type="entry name" value="DUF6809"/>
    <property type="match status" value="1"/>
</dbReference>
<dbReference type="RefSeq" id="WP_048931092.1">
    <property type="nucleotide sequence ID" value="NZ_KQ235886.1"/>
</dbReference>
<dbReference type="GeneID" id="93165920"/>
<proteinExistence type="predicted"/>
<protein>
    <submittedName>
        <fullName evidence="1">Uncharacterized protein</fullName>
    </submittedName>
</protein>
<dbReference type="AlphaFoldDB" id="A0A0J9BK14"/>
<evidence type="ECO:0000313" key="2">
    <source>
        <dbReference type="Proteomes" id="UP000037392"/>
    </source>
</evidence>
<evidence type="ECO:0000313" key="1">
    <source>
        <dbReference type="EMBL" id="KMW12496.1"/>
    </source>
</evidence>
<name>A0A0J9BK14_9FIRM</name>
<organism evidence="1 2">
    <name type="scientific">[Clostridium] citroniae WAL-19142</name>
    <dbReference type="NCBI Taxonomy" id="742734"/>
    <lineage>
        <taxon>Bacteria</taxon>
        <taxon>Bacillati</taxon>
        <taxon>Bacillota</taxon>
        <taxon>Clostridia</taxon>
        <taxon>Lachnospirales</taxon>
        <taxon>Lachnospiraceae</taxon>
        <taxon>Enterocloster</taxon>
    </lineage>
</organism>
<gene>
    <name evidence="1" type="ORF">HMPREF9470_05221</name>
</gene>
<dbReference type="InterPro" id="IPR049215">
    <property type="entry name" value="DUF6809"/>
</dbReference>
<dbReference type="Proteomes" id="UP000037392">
    <property type="component" value="Unassembled WGS sequence"/>
</dbReference>